<dbReference type="HOGENOM" id="CLU_2407032_0_0_9"/>
<name>Q733Q0_BACC1</name>
<reference evidence="1 2" key="1">
    <citation type="journal article" date="2004" name="Nucleic Acids Res.">
        <title>The genome sequence of Bacillus cereus ATCC 10987 reveals metabolic adaptations and a large plasmid related to Bacillus anthracis pXO1.</title>
        <authorList>
            <person name="Rasko D.A."/>
            <person name="Ravel J."/>
            <person name="Okstad O.A."/>
            <person name="Helgason E."/>
            <person name="Cer R.Z."/>
            <person name="Jiang L."/>
            <person name="Shores K.A."/>
            <person name="Fouts D.E."/>
            <person name="Tourasse N.J."/>
            <person name="Angiuoli S.V."/>
            <person name="Kolonay J."/>
            <person name="Nelson W.C."/>
            <person name="Kolsto A.-B."/>
            <person name="Fraser C.M."/>
            <person name="Read T.D."/>
        </authorList>
    </citation>
    <scope>NUCLEOTIDE SEQUENCE [LARGE SCALE GENOMIC DNA]</scope>
    <source>
        <strain evidence="2">ATCC 10987 / NRS 248</strain>
    </source>
</reference>
<evidence type="ECO:0000313" key="1">
    <source>
        <dbReference type="EMBL" id="AAS42513.1"/>
    </source>
</evidence>
<dbReference type="Proteomes" id="UP000002527">
    <property type="component" value="Chromosome"/>
</dbReference>
<protein>
    <submittedName>
        <fullName evidence="1">Uncharacterized protein</fullName>
    </submittedName>
</protein>
<dbReference type="AlphaFoldDB" id="Q733Q0"/>
<dbReference type="EMBL" id="AE017194">
    <property type="protein sequence ID" value="AAS42513.1"/>
    <property type="molecule type" value="Genomic_DNA"/>
</dbReference>
<sequence>MYCLRRGIYRCRVESPLYEWTFFDEEETNELQLYVNDVEKSLLFYKKIIALKLSIQMDISSELRIKKGKHEKCLPFFMEIFKKMNLFLGSSV</sequence>
<proteinExistence type="predicted"/>
<dbReference type="KEGG" id="bca:BCE_3608"/>
<accession>Q733Q0</accession>
<gene>
    <name evidence="1" type="ordered locus">BCE_3608</name>
</gene>
<evidence type="ECO:0000313" key="2">
    <source>
        <dbReference type="Proteomes" id="UP000002527"/>
    </source>
</evidence>
<organism evidence="1 2">
    <name type="scientific">Bacillus cereus (strain ATCC 10987 / NRS 248)</name>
    <dbReference type="NCBI Taxonomy" id="222523"/>
    <lineage>
        <taxon>Bacteria</taxon>
        <taxon>Bacillati</taxon>
        <taxon>Bacillota</taxon>
        <taxon>Bacilli</taxon>
        <taxon>Bacillales</taxon>
        <taxon>Bacillaceae</taxon>
        <taxon>Bacillus</taxon>
        <taxon>Bacillus cereus group</taxon>
    </lineage>
</organism>